<dbReference type="Pfam" id="PF01817">
    <property type="entry name" value="CM_2"/>
    <property type="match status" value="1"/>
</dbReference>
<evidence type="ECO:0000256" key="4">
    <source>
        <dbReference type="ARBA" id="ARBA00023235"/>
    </source>
</evidence>
<dbReference type="GO" id="GO:0004106">
    <property type="term" value="F:chorismate mutase activity"/>
    <property type="evidence" value="ECO:0007669"/>
    <property type="project" value="UniProtKB-EC"/>
</dbReference>
<proteinExistence type="predicted"/>
<keyword evidence="3 5" id="KW-0732">Signal</keyword>
<reference evidence="7" key="1">
    <citation type="submission" date="2020-11" db="EMBL/GenBank/DDBJ databases">
        <title>Whole-genome analyses of Nonomuraea sp. K274.</title>
        <authorList>
            <person name="Veyisoglu A."/>
        </authorList>
    </citation>
    <scope>NUCLEOTIDE SEQUENCE</scope>
    <source>
        <strain evidence="7">K274</strain>
    </source>
</reference>
<feature type="domain" description="Chorismate mutase" evidence="6">
    <location>
        <begin position="23"/>
        <end position="115"/>
    </location>
</feature>
<dbReference type="GO" id="GO:0046417">
    <property type="term" value="P:chorismate metabolic process"/>
    <property type="evidence" value="ECO:0007669"/>
    <property type="project" value="InterPro"/>
</dbReference>
<keyword evidence="8" id="KW-1185">Reference proteome</keyword>
<dbReference type="Proteomes" id="UP000605361">
    <property type="component" value="Unassembled WGS sequence"/>
</dbReference>
<dbReference type="InterPro" id="IPR008240">
    <property type="entry name" value="Chorismate_mutase_periplasmic"/>
</dbReference>
<dbReference type="GO" id="GO:0009697">
    <property type="term" value="P:salicylic acid biosynthetic process"/>
    <property type="evidence" value="ECO:0007669"/>
    <property type="project" value="TreeGrafter"/>
</dbReference>
<dbReference type="InterPro" id="IPR036979">
    <property type="entry name" value="CM_dom_sf"/>
</dbReference>
<gene>
    <name evidence="7" type="primary">aroQ</name>
    <name evidence="7" type="ORF">ITP53_08520</name>
</gene>
<accession>A0A931A6W7</accession>
<comment type="caution">
    <text evidence="7">The sequence shown here is derived from an EMBL/GenBank/DDBJ whole genome shotgun (WGS) entry which is preliminary data.</text>
</comment>
<organism evidence="7 8">
    <name type="scientific">Nonomuraea cypriaca</name>
    <dbReference type="NCBI Taxonomy" id="1187855"/>
    <lineage>
        <taxon>Bacteria</taxon>
        <taxon>Bacillati</taxon>
        <taxon>Actinomycetota</taxon>
        <taxon>Actinomycetes</taxon>
        <taxon>Streptosporangiales</taxon>
        <taxon>Streptosporangiaceae</taxon>
        <taxon>Nonomuraea</taxon>
    </lineage>
</organism>
<dbReference type="NCBIfam" id="TIGR01806">
    <property type="entry name" value="CM_mono2"/>
    <property type="match status" value="1"/>
</dbReference>
<dbReference type="InterPro" id="IPR051331">
    <property type="entry name" value="Chorismate_mutase-related"/>
</dbReference>
<evidence type="ECO:0000256" key="2">
    <source>
        <dbReference type="ARBA" id="ARBA00012404"/>
    </source>
</evidence>
<dbReference type="SMART" id="SM00830">
    <property type="entry name" value="CM_2"/>
    <property type="match status" value="1"/>
</dbReference>
<dbReference type="InterPro" id="IPR002701">
    <property type="entry name" value="CM_II_prokaryot"/>
</dbReference>
<evidence type="ECO:0000313" key="7">
    <source>
        <dbReference type="EMBL" id="MBF8185784.1"/>
    </source>
</evidence>
<evidence type="ECO:0000259" key="6">
    <source>
        <dbReference type="PROSITE" id="PS51168"/>
    </source>
</evidence>
<keyword evidence="4 7" id="KW-0413">Isomerase</keyword>
<evidence type="ECO:0000256" key="1">
    <source>
        <dbReference type="ARBA" id="ARBA00004817"/>
    </source>
</evidence>
<dbReference type="PANTHER" id="PTHR38041">
    <property type="entry name" value="CHORISMATE MUTASE"/>
    <property type="match status" value="1"/>
</dbReference>
<dbReference type="Gene3D" id="1.20.59.10">
    <property type="entry name" value="Chorismate mutase"/>
    <property type="match status" value="1"/>
</dbReference>
<dbReference type="InterPro" id="IPR036263">
    <property type="entry name" value="Chorismate_II_sf"/>
</dbReference>
<dbReference type="SUPFAM" id="SSF48600">
    <property type="entry name" value="Chorismate mutase II"/>
    <property type="match status" value="1"/>
</dbReference>
<comment type="pathway">
    <text evidence="1">Metabolic intermediate biosynthesis; prephenate biosynthesis; prephenate from chorismate: step 1/1.</text>
</comment>
<evidence type="ECO:0000313" key="8">
    <source>
        <dbReference type="Proteomes" id="UP000605361"/>
    </source>
</evidence>
<dbReference type="EC" id="5.4.99.5" evidence="2"/>
<name>A0A931A6W7_9ACTN</name>
<evidence type="ECO:0000256" key="3">
    <source>
        <dbReference type="ARBA" id="ARBA00022729"/>
    </source>
</evidence>
<protein>
    <recommendedName>
        <fullName evidence="2">chorismate mutase</fullName>
        <ecNumber evidence="2">5.4.99.5</ecNumber>
    </recommendedName>
</protein>
<dbReference type="AlphaFoldDB" id="A0A931A6W7"/>
<dbReference type="PROSITE" id="PS51168">
    <property type="entry name" value="CHORISMATE_MUT_2"/>
    <property type="match status" value="1"/>
</dbReference>
<sequence>MNGRYPCLMLSAASLVLAGAPAAPAIDHRPPVHAAIHQDGLARLTDLTVRRILLADQVAAAKYGTSRPIDDPARERQVLDSVATLSRSIGLAPKDGVDFFTAQIEAAKVVQRGLYAHWKAHPELRPSERPELATEVRPRLDLLTTRILRQLKATLGVREPTAACRIVTGAGASEANSSLIAAMAAVSSHRRR</sequence>
<dbReference type="PANTHER" id="PTHR38041:SF2">
    <property type="entry name" value="SECRETED CHORISMATE MUTASE"/>
    <property type="match status" value="1"/>
</dbReference>
<feature type="chain" id="PRO_5037681309" description="chorismate mutase" evidence="5">
    <location>
        <begin position="26"/>
        <end position="192"/>
    </location>
</feature>
<evidence type="ECO:0000256" key="5">
    <source>
        <dbReference type="SAM" id="SignalP"/>
    </source>
</evidence>
<feature type="signal peptide" evidence="5">
    <location>
        <begin position="1"/>
        <end position="25"/>
    </location>
</feature>
<dbReference type="EMBL" id="JADOGI010000018">
    <property type="protein sequence ID" value="MBF8185784.1"/>
    <property type="molecule type" value="Genomic_DNA"/>
</dbReference>